<accession>A0ACC0WVH8</accession>
<organism evidence="1 2">
    <name type="scientific">Peronosclerospora sorghi</name>
    <dbReference type="NCBI Taxonomy" id="230839"/>
    <lineage>
        <taxon>Eukaryota</taxon>
        <taxon>Sar</taxon>
        <taxon>Stramenopiles</taxon>
        <taxon>Oomycota</taxon>
        <taxon>Peronosporomycetes</taxon>
        <taxon>Peronosporales</taxon>
        <taxon>Peronosporaceae</taxon>
        <taxon>Peronosclerospora</taxon>
    </lineage>
</organism>
<proteinExistence type="predicted"/>
<gene>
    <name evidence="1" type="ORF">PsorP6_001578</name>
</gene>
<reference evidence="1 2" key="1">
    <citation type="journal article" date="2022" name="bioRxiv">
        <title>The genome of the oomycete Peronosclerospora sorghi, a cosmopolitan pathogen of maize and sorghum, is inflated with dispersed pseudogenes.</title>
        <authorList>
            <person name="Fletcher K."/>
            <person name="Martin F."/>
            <person name="Isakeit T."/>
            <person name="Cavanaugh K."/>
            <person name="Magill C."/>
            <person name="Michelmore R."/>
        </authorList>
    </citation>
    <scope>NUCLEOTIDE SEQUENCE [LARGE SCALE GENOMIC DNA]</scope>
    <source>
        <strain evidence="1">P6</strain>
    </source>
</reference>
<evidence type="ECO:0000313" key="1">
    <source>
        <dbReference type="EMBL" id="KAI9922392.1"/>
    </source>
</evidence>
<keyword evidence="2" id="KW-1185">Reference proteome</keyword>
<sequence length="68" mass="8158">MKQHTLEFQQTYLKPKADLPLNRSGVPQVLREAVEELEDDDLLTHHTSWERSHDYGVLHFESQRKSWR</sequence>
<protein>
    <submittedName>
        <fullName evidence="1">Uncharacterized protein</fullName>
    </submittedName>
</protein>
<comment type="caution">
    <text evidence="1">The sequence shown here is derived from an EMBL/GenBank/DDBJ whole genome shotgun (WGS) entry which is preliminary data.</text>
</comment>
<dbReference type="Proteomes" id="UP001163321">
    <property type="component" value="Chromosome 1"/>
</dbReference>
<name>A0ACC0WVH8_9STRA</name>
<evidence type="ECO:0000313" key="2">
    <source>
        <dbReference type="Proteomes" id="UP001163321"/>
    </source>
</evidence>
<dbReference type="EMBL" id="CM047580">
    <property type="protein sequence ID" value="KAI9922392.1"/>
    <property type="molecule type" value="Genomic_DNA"/>
</dbReference>